<keyword evidence="5 6" id="KW-0472">Membrane</keyword>
<reference evidence="7" key="1">
    <citation type="submission" date="2019-08" db="EMBL/GenBank/DDBJ databases">
        <authorList>
            <person name="Kucharzyk K."/>
            <person name="Murdoch R.W."/>
            <person name="Higgins S."/>
            <person name="Loffler F."/>
        </authorList>
    </citation>
    <scope>NUCLEOTIDE SEQUENCE</scope>
</reference>
<evidence type="ECO:0008006" key="8">
    <source>
        <dbReference type="Google" id="ProtNLM"/>
    </source>
</evidence>
<proteinExistence type="predicted"/>
<dbReference type="InterPro" id="IPR037185">
    <property type="entry name" value="EmrE-like"/>
</dbReference>
<comment type="subcellular location">
    <subcellularLocation>
        <location evidence="1">Cell membrane</location>
        <topology evidence="1">Multi-pass membrane protein</topology>
    </subcellularLocation>
</comment>
<dbReference type="AlphaFoldDB" id="A0A645B534"/>
<feature type="transmembrane region" description="Helical" evidence="6">
    <location>
        <begin position="56"/>
        <end position="78"/>
    </location>
</feature>
<keyword evidence="2" id="KW-1003">Cell membrane</keyword>
<evidence type="ECO:0000256" key="5">
    <source>
        <dbReference type="ARBA" id="ARBA00023136"/>
    </source>
</evidence>
<sequence>MNPKIKKIIMIGSTLIVILFAVFIYLCCSVGGLTLVKVGAEHNNFALNPGFFNLSLSYATLIGLCLYVVSFVMWIVIVQKFNLSYIQPITTGLSYILIIAASIFILKESISLFQWIGLAFILIGVVFMNLKVH</sequence>
<keyword evidence="4 6" id="KW-1133">Transmembrane helix</keyword>
<accession>A0A645B534</accession>
<name>A0A645B534_9ZZZZ</name>
<feature type="transmembrane region" description="Helical" evidence="6">
    <location>
        <begin position="12"/>
        <end position="36"/>
    </location>
</feature>
<keyword evidence="3 6" id="KW-0812">Transmembrane</keyword>
<dbReference type="GO" id="GO:0022857">
    <property type="term" value="F:transmembrane transporter activity"/>
    <property type="evidence" value="ECO:0007669"/>
    <property type="project" value="InterPro"/>
</dbReference>
<evidence type="ECO:0000256" key="4">
    <source>
        <dbReference type="ARBA" id="ARBA00022989"/>
    </source>
</evidence>
<protein>
    <recommendedName>
        <fullName evidence="8">EamA domain-containing protein</fullName>
    </recommendedName>
</protein>
<evidence type="ECO:0000256" key="6">
    <source>
        <dbReference type="SAM" id="Phobius"/>
    </source>
</evidence>
<comment type="caution">
    <text evidence="7">The sequence shown here is derived from an EMBL/GenBank/DDBJ whole genome shotgun (WGS) entry which is preliminary data.</text>
</comment>
<dbReference type="GO" id="GO:0005886">
    <property type="term" value="C:plasma membrane"/>
    <property type="evidence" value="ECO:0007669"/>
    <property type="project" value="UniProtKB-SubCell"/>
</dbReference>
<dbReference type="EMBL" id="VSSQ01017666">
    <property type="protein sequence ID" value="MPM60176.1"/>
    <property type="molecule type" value="Genomic_DNA"/>
</dbReference>
<gene>
    <name evidence="7" type="ORF">SDC9_107024</name>
</gene>
<dbReference type="InterPro" id="IPR000390">
    <property type="entry name" value="Small_drug/metabolite_transptr"/>
</dbReference>
<feature type="transmembrane region" description="Helical" evidence="6">
    <location>
        <begin position="85"/>
        <end position="106"/>
    </location>
</feature>
<dbReference type="Gene3D" id="1.10.3730.20">
    <property type="match status" value="1"/>
</dbReference>
<evidence type="ECO:0000256" key="1">
    <source>
        <dbReference type="ARBA" id="ARBA00004651"/>
    </source>
</evidence>
<evidence type="ECO:0000313" key="7">
    <source>
        <dbReference type="EMBL" id="MPM60176.1"/>
    </source>
</evidence>
<dbReference type="PANTHER" id="PTHR30561">
    <property type="entry name" value="SMR FAMILY PROTON-DEPENDENT DRUG EFFLUX TRANSPORTER SUGE"/>
    <property type="match status" value="1"/>
</dbReference>
<evidence type="ECO:0000256" key="3">
    <source>
        <dbReference type="ARBA" id="ARBA00022692"/>
    </source>
</evidence>
<organism evidence="7">
    <name type="scientific">bioreactor metagenome</name>
    <dbReference type="NCBI Taxonomy" id="1076179"/>
    <lineage>
        <taxon>unclassified sequences</taxon>
        <taxon>metagenomes</taxon>
        <taxon>ecological metagenomes</taxon>
    </lineage>
</organism>
<dbReference type="SUPFAM" id="SSF103481">
    <property type="entry name" value="Multidrug resistance efflux transporter EmrE"/>
    <property type="match status" value="1"/>
</dbReference>
<feature type="transmembrane region" description="Helical" evidence="6">
    <location>
        <begin position="112"/>
        <end position="130"/>
    </location>
</feature>
<evidence type="ECO:0000256" key="2">
    <source>
        <dbReference type="ARBA" id="ARBA00022475"/>
    </source>
</evidence>
<dbReference type="PANTHER" id="PTHR30561:SF9">
    <property type="entry name" value="4-AMINO-4-DEOXY-L-ARABINOSE-PHOSPHOUNDECAPRENOL FLIPPASE SUBUNIT ARNF-RELATED"/>
    <property type="match status" value="1"/>
</dbReference>